<dbReference type="InterPro" id="IPR036390">
    <property type="entry name" value="WH_DNA-bd_sf"/>
</dbReference>
<organism evidence="2 3">
    <name type="scientific">Nocardioides flavescens</name>
    <dbReference type="NCBI Taxonomy" id="2691959"/>
    <lineage>
        <taxon>Bacteria</taxon>
        <taxon>Bacillati</taxon>
        <taxon>Actinomycetota</taxon>
        <taxon>Actinomycetes</taxon>
        <taxon>Propionibacteriales</taxon>
        <taxon>Nocardioidaceae</taxon>
        <taxon>Nocardioides</taxon>
    </lineage>
</organism>
<dbReference type="Pfam" id="PF12840">
    <property type="entry name" value="HTH_20"/>
    <property type="match status" value="1"/>
</dbReference>
<feature type="domain" description="HTH arsR-type" evidence="1">
    <location>
        <begin position="16"/>
        <end position="99"/>
    </location>
</feature>
<dbReference type="InterPro" id="IPR011991">
    <property type="entry name" value="ArsR-like_HTH"/>
</dbReference>
<reference evidence="2 3" key="1">
    <citation type="submission" date="2019-12" db="EMBL/GenBank/DDBJ databases">
        <authorList>
            <person name="Kun Z."/>
        </authorList>
    </citation>
    <scope>NUCLEOTIDE SEQUENCE [LARGE SCALE GENOMIC DNA]</scope>
    <source>
        <strain evidence="2 3">YIM 123512</strain>
    </source>
</reference>
<evidence type="ECO:0000259" key="1">
    <source>
        <dbReference type="SMART" id="SM00418"/>
    </source>
</evidence>
<dbReference type="EMBL" id="WUEK01000006">
    <property type="protein sequence ID" value="MXG90107.1"/>
    <property type="molecule type" value="Genomic_DNA"/>
</dbReference>
<proteinExistence type="predicted"/>
<comment type="caution">
    <text evidence="2">The sequence shown here is derived from an EMBL/GenBank/DDBJ whole genome shotgun (WGS) entry which is preliminary data.</text>
</comment>
<dbReference type="GO" id="GO:0003700">
    <property type="term" value="F:DNA-binding transcription factor activity"/>
    <property type="evidence" value="ECO:0007669"/>
    <property type="project" value="InterPro"/>
</dbReference>
<dbReference type="AlphaFoldDB" id="A0A6L7ERP2"/>
<dbReference type="SMART" id="SM00418">
    <property type="entry name" value="HTH_ARSR"/>
    <property type="match status" value="1"/>
</dbReference>
<dbReference type="InterPro" id="IPR001845">
    <property type="entry name" value="HTH_ArsR_DNA-bd_dom"/>
</dbReference>
<protein>
    <submittedName>
        <fullName evidence="2">Helix-turn-helix domain-containing protein</fullName>
    </submittedName>
</protein>
<dbReference type="Proteomes" id="UP000473325">
    <property type="component" value="Unassembled WGS sequence"/>
</dbReference>
<dbReference type="Gene3D" id="1.10.10.10">
    <property type="entry name" value="Winged helix-like DNA-binding domain superfamily/Winged helix DNA-binding domain"/>
    <property type="match status" value="1"/>
</dbReference>
<evidence type="ECO:0000313" key="2">
    <source>
        <dbReference type="EMBL" id="MXG90107.1"/>
    </source>
</evidence>
<dbReference type="InterPro" id="IPR036388">
    <property type="entry name" value="WH-like_DNA-bd_sf"/>
</dbReference>
<sequence length="190" mass="20869">MLRTETCETGGVHDPTVLRAIAHPVRTRILGELAAQGSLRAADIARELDIPANQASFHLRQLAKYGLVEEDAAAARDKRDRVWRATSPDGLTVDLGSIERAPGGAAASRVFRGQAAAHAHELVDAAYSDDREPGTHRTVAEHTLRLDEDEARDLAAELTGVLDAWTERTRGRDPRRRTYTVLQLLQPTPR</sequence>
<evidence type="ECO:0000313" key="3">
    <source>
        <dbReference type="Proteomes" id="UP000473325"/>
    </source>
</evidence>
<name>A0A6L7ERP2_9ACTN</name>
<dbReference type="CDD" id="cd00090">
    <property type="entry name" value="HTH_ARSR"/>
    <property type="match status" value="1"/>
</dbReference>
<accession>A0A6L7ERP2</accession>
<keyword evidence="3" id="KW-1185">Reference proteome</keyword>
<dbReference type="SUPFAM" id="SSF46785">
    <property type="entry name" value="Winged helix' DNA-binding domain"/>
    <property type="match status" value="1"/>
</dbReference>
<gene>
    <name evidence="2" type="ORF">GRQ65_11135</name>
</gene>